<keyword evidence="5" id="KW-1185">Reference proteome</keyword>
<evidence type="ECO:0000313" key="4">
    <source>
        <dbReference type="EMBL" id="PSJ39709.1"/>
    </source>
</evidence>
<evidence type="ECO:0000256" key="1">
    <source>
        <dbReference type="SAM" id="MobiDB-lite"/>
    </source>
</evidence>
<dbReference type="AlphaFoldDB" id="A0A2P7QP16"/>
<sequence length="457" mass="49213">MSRSGVRNLLKRKLSKPQAGGVSKPLVGGLLIVLILLGFVLWASTRSARAPGVDPERPGVGISNQQIARIEERQQAADSVIDYQRIDRRLQALIAEESMVGLAVGIVENGQIRFLKGYGVTAAGTDDQVGVQTLFRWASVSKGVAGDMVSKLADEGKLSVYEPIAKYSPWIRLPGGIEQRATVADVLSHSLGLAGHAYDNKLEEGADPRFLRGQLSTLNLICPPGQCHAYQNVAYDGASDVVEKITGMPYPQAIAERIFGPLGMTSANMSRQGLVTAASWARPHAGGKHSKPVEVTEPYYRVPSAGGVNSTIKDLAIWMQAQMGLAPDVLSPRALEAVQSPRVSTPGELGRMRKFRERLSSASYGMGWRIYNYAGHKVVGHRGGVRGYRSLVMFDPALKSGVVALWNSSTNQPGGLEFEVMDMLYRLEPRDWLGVDGRATPEQPAPEAVGNGAMGAD</sequence>
<feature type="domain" description="Beta-lactamase-related" evidence="3">
    <location>
        <begin position="86"/>
        <end position="412"/>
    </location>
</feature>
<protein>
    <submittedName>
        <fullName evidence="4">Serine hydrolase</fullName>
    </submittedName>
</protein>
<keyword evidence="2" id="KW-1133">Transmembrane helix</keyword>
<dbReference type="Pfam" id="PF00144">
    <property type="entry name" value="Beta-lactamase"/>
    <property type="match status" value="1"/>
</dbReference>
<keyword evidence="4" id="KW-0378">Hydrolase</keyword>
<dbReference type="EMBL" id="PXYI01000004">
    <property type="protein sequence ID" value="PSJ39709.1"/>
    <property type="molecule type" value="Genomic_DNA"/>
</dbReference>
<dbReference type="RefSeq" id="WP_106513605.1">
    <property type="nucleotide sequence ID" value="NZ_PXYI01000004.1"/>
</dbReference>
<proteinExistence type="predicted"/>
<reference evidence="4 5" key="1">
    <citation type="submission" date="2018-03" db="EMBL/GenBank/DDBJ databases">
        <title>The draft genome of Sphingosinicella sp. GL-C-18.</title>
        <authorList>
            <person name="Liu L."/>
            <person name="Li L."/>
            <person name="Liang L."/>
            <person name="Zhang X."/>
            <person name="Wang T."/>
        </authorList>
    </citation>
    <scope>NUCLEOTIDE SEQUENCE [LARGE SCALE GENOMIC DNA]</scope>
    <source>
        <strain evidence="4 5">GL-C-18</strain>
    </source>
</reference>
<dbReference type="PANTHER" id="PTHR46825:SF15">
    <property type="entry name" value="BETA-LACTAMASE-RELATED DOMAIN-CONTAINING PROTEIN"/>
    <property type="match status" value="1"/>
</dbReference>
<dbReference type="SUPFAM" id="SSF56601">
    <property type="entry name" value="beta-lactamase/transpeptidase-like"/>
    <property type="match status" value="1"/>
</dbReference>
<dbReference type="PANTHER" id="PTHR46825">
    <property type="entry name" value="D-ALANYL-D-ALANINE-CARBOXYPEPTIDASE/ENDOPEPTIDASE AMPH"/>
    <property type="match status" value="1"/>
</dbReference>
<dbReference type="InterPro" id="IPR012338">
    <property type="entry name" value="Beta-lactam/transpept-like"/>
</dbReference>
<dbReference type="InterPro" id="IPR050491">
    <property type="entry name" value="AmpC-like"/>
</dbReference>
<dbReference type="Proteomes" id="UP000241167">
    <property type="component" value="Unassembled WGS sequence"/>
</dbReference>
<gene>
    <name evidence="4" type="ORF">C7I55_14075</name>
</gene>
<comment type="caution">
    <text evidence="4">The sequence shown here is derived from an EMBL/GenBank/DDBJ whole genome shotgun (WGS) entry which is preliminary data.</text>
</comment>
<evidence type="ECO:0000259" key="3">
    <source>
        <dbReference type="Pfam" id="PF00144"/>
    </source>
</evidence>
<keyword evidence="2" id="KW-0472">Membrane</keyword>
<feature type="region of interest" description="Disordered" evidence="1">
    <location>
        <begin position="435"/>
        <end position="457"/>
    </location>
</feature>
<name>A0A2P7QP16_9SPHN</name>
<dbReference type="GO" id="GO:0016787">
    <property type="term" value="F:hydrolase activity"/>
    <property type="evidence" value="ECO:0007669"/>
    <property type="project" value="UniProtKB-KW"/>
</dbReference>
<evidence type="ECO:0000313" key="5">
    <source>
        <dbReference type="Proteomes" id="UP000241167"/>
    </source>
</evidence>
<dbReference type="OrthoDB" id="119951at2"/>
<organism evidence="4 5">
    <name type="scientific">Allosphingosinicella deserti</name>
    <dbReference type="NCBI Taxonomy" id="2116704"/>
    <lineage>
        <taxon>Bacteria</taxon>
        <taxon>Pseudomonadati</taxon>
        <taxon>Pseudomonadota</taxon>
        <taxon>Alphaproteobacteria</taxon>
        <taxon>Sphingomonadales</taxon>
        <taxon>Sphingomonadaceae</taxon>
        <taxon>Allosphingosinicella</taxon>
    </lineage>
</organism>
<evidence type="ECO:0000256" key="2">
    <source>
        <dbReference type="SAM" id="Phobius"/>
    </source>
</evidence>
<accession>A0A2P7QP16</accession>
<dbReference type="Gene3D" id="3.40.710.10">
    <property type="entry name" value="DD-peptidase/beta-lactamase superfamily"/>
    <property type="match status" value="1"/>
</dbReference>
<dbReference type="InterPro" id="IPR001466">
    <property type="entry name" value="Beta-lactam-related"/>
</dbReference>
<feature type="transmembrane region" description="Helical" evidence="2">
    <location>
        <begin position="21"/>
        <end position="43"/>
    </location>
</feature>
<keyword evidence="2" id="KW-0812">Transmembrane</keyword>